<evidence type="ECO:0008006" key="3">
    <source>
        <dbReference type="Google" id="ProtNLM"/>
    </source>
</evidence>
<dbReference type="OrthoDB" id="561165at2"/>
<keyword evidence="2" id="KW-1185">Reference proteome</keyword>
<protein>
    <recommendedName>
        <fullName evidence="3">Glycosyltransferase</fullName>
    </recommendedName>
</protein>
<dbReference type="SUPFAM" id="SSF53448">
    <property type="entry name" value="Nucleotide-diphospho-sugar transferases"/>
    <property type="match status" value="1"/>
</dbReference>
<dbReference type="EMBL" id="SACL01000002">
    <property type="protein sequence ID" value="RVT97851.1"/>
    <property type="molecule type" value="Genomic_DNA"/>
</dbReference>
<accession>A0A437MJN3</accession>
<organism evidence="1 2">
    <name type="scientific">Rhodovarius crocodyli</name>
    <dbReference type="NCBI Taxonomy" id="1979269"/>
    <lineage>
        <taxon>Bacteria</taxon>
        <taxon>Pseudomonadati</taxon>
        <taxon>Pseudomonadota</taxon>
        <taxon>Alphaproteobacteria</taxon>
        <taxon>Acetobacterales</taxon>
        <taxon>Roseomonadaceae</taxon>
        <taxon>Rhodovarius</taxon>
    </lineage>
</organism>
<dbReference type="Gene3D" id="3.90.550.40">
    <property type="match status" value="1"/>
</dbReference>
<evidence type="ECO:0000313" key="1">
    <source>
        <dbReference type="EMBL" id="RVT97851.1"/>
    </source>
</evidence>
<dbReference type="RefSeq" id="WP_127787080.1">
    <property type="nucleotide sequence ID" value="NZ_SACL01000002.1"/>
</dbReference>
<comment type="caution">
    <text evidence="1">The sequence shown here is derived from an EMBL/GenBank/DDBJ whole genome shotgun (WGS) entry which is preliminary data.</text>
</comment>
<sequence length="262" mass="28564">MTPPPRPFVVVATPCFGAMVHQGYMLSILRLVCSPAGQAMTLSLEMLGHDSLITRSRNTLLARFLATPGATHILFVDSDIVFEPDHVTRLVAANKEVVAGIYPLKVREWGAATQARMAMGEKPDSASLLYVGEPCANPERDGDFITATYAGTGFMLIRRDAVERMIAAYPETRYSRIGAPDPAIPDGTPCHALFDCVIDPATGSYLSEDFTFCRRWRAIGGKVWLDTVGRLTHIGAHDFAGEPARRFVSPVETRIAEPVTQG</sequence>
<dbReference type="Proteomes" id="UP000282957">
    <property type="component" value="Unassembled WGS sequence"/>
</dbReference>
<evidence type="ECO:0000313" key="2">
    <source>
        <dbReference type="Proteomes" id="UP000282957"/>
    </source>
</evidence>
<gene>
    <name evidence="1" type="ORF">EOD42_08650</name>
</gene>
<name>A0A437MJN3_9PROT</name>
<reference evidence="1 2" key="1">
    <citation type="submission" date="2019-01" db="EMBL/GenBank/DDBJ databases">
        <authorList>
            <person name="Chen W.-M."/>
        </authorList>
    </citation>
    <scope>NUCLEOTIDE SEQUENCE [LARGE SCALE GENOMIC DNA]</scope>
    <source>
        <strain evidence="1 2">CCP-6</strain>
    </source>
</reference>
<proteinExistence type="predicted"/>
<dbReference type="AlphaFoldDB" id="A0A437MJN3"/>
<dbReference type="InterPro" id="IPR029044">
    <property type="entry name" value="Nucleotide-diphossugar_trans"/>
</dbReference>